<dbReference type="Gene3D" id="2.40.40.10">
    <property type="entry name" value="RlpA-like domain"/>
    <property type="match status" value="1"/>
</dbReference>
<feature type="signal peptide" evidence="6">
    <location>
        <begin position="1"/>
        <end position="22"/>
    </location>
</feature>
<dbReference type="AlphaFoldDB" id="A0A143DEA0"/>
<evidence type="ECO:0000256" key="4">
    <source>
        <dbReference type="ARBA" id="ARBA00023316"/>
    </source>
</evidence>
<keyword evidence="6" id="KW-0732">Signal</keyword>
<dbReference type="SUPFAM" id="SSF50685">
    <property type="entry name" value="Barwin-like endoglucanases"/>
    <property type="match status" value="1"/>
</dbReference>
<evidence type="ECO:0000256" key="5">
    <source>
        <dbReference type="ARBA" id="ARBA00030918"/>
    </source>
</evidence>
<dbReference type="PANTHER" id="PTHR30124">
    <property type="entry name" value="MEMBRANE-BOUND LYTIC MUREIN TRANSGLYCOSYLASE A"/>
    <property type="match status" value="1"/>
</dbReference>
<evidence type="ECO:0000256" key="1">
    <source>
        <dbReference type="ARBA" id="ARBA00001420"/>
    </source>
</evidence>
<evidence type="ECO:0000256" key="3">
    <source>
        <dbReference type="ARBA" id="ARBA00023239"/>
    </source>
</evidence>
<dbReference type="InterPro" id="IPR005300">
    <property type="entry name" value="MltA_B"/>
</dbReference>
<dbReference type="GO" id="GO:0009254">
    <property type="term" value="P:peptidoglycan turnover"/>
    <property type="evidence" value="ECO:0007669"/>
    <property type="project" value="InterPro"/>
</dbReference>
<feature type="chain" id="PRO_5044368609" description="peptidoglycan lytic exotransglycosylase" evidence="6">
    <location>
        <begin position="23"/>
        <end position="383"/>
    </location>
</feature>
<sequence length="383" mass="41501">MTVSVRTVLPRLLAGVCLLALASCGGRGPGEPPPIPSEQHLKPVSFSALPGWDQDMQAEALPALRRSCDSFQRRPDASRWVGPGSLGGTVEDWQRFCSDLHREFPPSRSASSASVREFLEARMQPWSVSSSGRPSGTFTGYYEAELKGCLKKTPRCQVPLYGPPPGVVTDTRKVPPLPSRAAIENGALNGRAPVLMYAEDPVDVHIMQIQGSGRVILPDGKAQRLGFAGSNGHAFKGLGRILLDHGILGPGQATMPFIRAWLKENPDRAGALMRENPRYTFFRVIRGDGPVGALSVPLTARRSIAVDPRYVPLGVPLWLNSVDPDHKPLRRLMVAQDTGSAIKGVVRGDFFWGPGEQALAKAGRMKSAGTWYLLLPRQSAPNH</sequence>
<dbReference type="CDD" id="cd14485">
    <property type="entry name" value="mltA_like_LT_A"/>
    <property type="match status" value="1"/>
</dbReference>
<dbReference type="KEGG" id="hjo:AY555_03705"/>
<gene>
    <name evidence="8" type="ORF">AY555_03705</name>
</gene>
<dbReference type="Gene3D" id="2.40.240.50">
    <property type="entry name" value="Barwin-like endoglucanases"/>
    <property type="match status" value="1"/>
</dbReference>
<keyword evidence="4" id="KW-0961">Cell wall biogenesis/degradation</keyword>
<dbReference type="GO" id="GO:0019867">
    <property type="term" value="C:outer membrane"/>
    <property type="evidence" value="ECO:0007669"/>
    <property type="project" value="InterPro"/>
</dbReference>
<dbReference type="InterPro" id="IPR010611">
    <property type="entry name" value="3D_dom"/>
</dbReference>
<dbReference type="GO" id="GO:0009253">
    <property type="term" value="P:peptidoglycan catabolic process"/>
    <property type="evidence" value="ECO:0007669"/>
    <property type="project" value="TreeGrafter"/>
</dbReference>
<dbReference type="STRING" id="1549855.AY555_03705"/>
<dbReference type="RefSeq" id="WP_066133623.1">
    <property type="nucleotide sequence ID" value="NZ_CP014525.1"/>
</dbReference>
<feature type="domain" description="Lytic transglycosylase MltA" evidence="7">
    <location>
        <begin position="145"/>
        <end position="283"/>
    </location>
</feature>
<evidence type="ECO:0000313" key="9">
    <source>
        <dbReference type="Proteomes" id="UP000076066"/>
    </source>
</evidence>
<dbReference type="PIRSF" id="PIRSF019422">
    <property type="entry name" value="MltA"/>
    <property type="match status" value="1"/>
</dbReference>
<dbReference type="EC" id="4.2.2.n1" evidence="2"/>
<dbReference type="GeneID" id="53316253"/>
<evidence type="ECO:0000256" key="2">
    <source>
        <dbReference type="ARBA" id="ARBA00012587"/>
    </source>
</evidence>
<evidence type="ECO:0000313" key="8">
    <source>
        <dbReference type="EMBL" id="AMW34438.1"/>
    </source>
</evidence>
<dbReference type="CDD" id="cd14668">
    <property type="entry name" value="mlta_B"/>
    <property type="match status" value="1"/>
</dbReference>
<accession>A0A143DEA0</accession>
<dbReference type="Pfam" id="PF03562">
    <property type="entry name" value="MltA"/>
    <property type="match status" value="1"/>
</dbReference>
<dbReference type="PROSITE" id="PS51257">
    <property type="entry name" value="PROKAR_LIPOPROTEIN"/>
    <property type="match status" value="1"/>
</dbReference>
<dbReference type="InterPro" id="IPR026044">
    <property type="entry name" value="MltA"/>
</dbReference>
<keyword evidence="3" id="KW-0456">Lyase</keyword>
<name>A0A143DEA0_9PROT</name>
<dbReference type="InterPro" id="IPR036908">
    <property type="entry name" value="RlpA-like_sf"/>
</dbReference>
<organism evidence="8 9">
    <name type="scientific">Haematospirillum jordaniae</name>
    <dbReference type="NCBI Taxonomy" id="1549855"/>
    <lineage>
        <taxon>Bacteria</taxon>
        <taxon>Pseudomonadati</taxon>
        <taxon>Pseudomonadota</taxon>
        <taxon>Alphaproteobacteria</taxon>
        <taxon>Rhodospirillales</taxon>
        <taxon>Novispirillaceae</taxon>
        <taxon>Haematospirillum</taxon>
    </lineage>
</organism>
<evidence type="ECO:0000259" key="7">
    <source>
        <dbReference type="SMART" id="SM00925"/>
    </source>
</evidence>
<dbReference type="OrthoDB" id="9783686at2"/>
<protein>
    <recommendedName>
        <fullName evidence="2">peptidoglycan lytic exotransglycosylase</fullName>
        <ecNumber evidence="2">4.2.2.n1</ecNumber>
    </recommendedName>
    <alternativeName>
        <fullName evidence="5">Murein hydrolase A</fullName>
    </alternativeName>
</protein>
<dbReference type="GO" id="GO:0071555">
    <property type="term" value="P:cell wall organization"/>
    <property type="evidence" value="ECO:0007669"/>
    <property type="project" value="UniProtKB-KW"/>
</dbReference>
<keyword evidence="9" id="KW-1185">Reference proteome</keyword>
<dbReference type="SMART" id="SM00925">
    <property type="entry name" value="MltA"/>
    <property type="match status" value="1"/>
</dbReference>
<dbReference type="GO" id="GO:0004553">
    <property type="term" value="F:hydrolase activity, hydrolyzing O-glycosyl compounds"/>
    <property type="evidence" value="ECO:0007669"/>
    <property type="project" value="InterPro"/>
</dbReference>
<dbReference type="GO" id="GO:0008933">
    <property type="term" value="F:peptidoglycan lytic transglycosylase activity"/>
    <property type="evidence" value="ECO:0007669"/>
    <property type="project" value="TreeGrafter"/>
</dbReference>
<dbReference type="Proteomes" id="UP000076066">
    <property type="component" value="Chromosome"/>
</dbReference>
<evidence type="ECO:0000256" key="6">
    <source>
        <dbReference type="SAM" id="SignalP"/>
    </source>
</evidence>
<proteinExistence type="predicted"/>
<dbReference type="PANTHER" id="PTHR30124:SF0">
    <property type="entry name" value="MEMBRANE-BOUND LYTIC MUREIN TRANSGLYCOSYLASE A"/>
    <property type="match status" value="1"/>
</dbReference>
<reference evidence="8 9" key="1">
    <citation type="submission" date="2016-02" db="EMBL/GenBank/DDBJ databases">
        <title>Complete Genome of H5569, the type strain of the newly described species Haematospirillium jordaniae.</title>
        <authorList>
            <person name="Nicholson A.C."/>
            <person name="Humrighouse B.W."/>
            <person name="Loparov V."/>
            <person name="McQuiston J.R."/>
        </authorList>
    </citation>
    <scope>NUCLEOTIDE SEQUENCE [LARGE SCALE GENOMIC DNA]</scope>
    <source>
        <strain evidence="8 9">H5569</strain>
    </source>
</reference>
<dbReference type="Pfam" id="PF06725">
    <property type="entry name" value="3D"/>
    <property type="match status" value="1"/>
</dbReference>
<dbReference type="EMBL" id="CP014525">
    <property type="protein sequence ID" value="AMW34438.1"/>
    <property type="molecule type" value="Genomic_DNA"/>
</dbReference>
<comment type="catalytic activity">
    <reaction evidence="1">
        <text>Exolytic cleavage of the (1-&gt;4)-beta-glycosidic linkage between N-acetylmuramic acid (MurNAc) and N-acetylglucosamine (GlcNAc) residues in peptidoglycan, from either the reducing or the non-reducing ends of the peptidoglycan chains, with concomitant formation of a 1,6-anhydrobond in the MurNAc residue.</text>
        <dbReference type="EC" id="4.2.2.n1"/>
    </reaction>
</comment>